<dbReference type="InterPro" id="IPR045035">
    <property type="entry name" value="YSL-like"/>
</dbReference>
<accession>A0A7C5PE71</accession>
<keyword evidence="5 6" id="KW-0472">Membrane</keyword>
<feature type="transmembrane region" description="Helical" evidence="6">
    <location>
        <begin position="334"/>
        <end position="352"/>
    </location>
</feature>
<dbReference type="InterPro" id="IPR004813">
    <property type="entry name" value="OPT"/>
</dbReference>
<feature type="transmembrane region" description="Helical" evidence="6">
    <location>
        <begin position="456"/>
        <end position="481"/>
    </location>
</feature>
<sequence length="638" mass="67264">MESRKKLNYLNVSGQDYIPYISADKVIPEFTVTAILLGVFLAIVFGAADAYLGMKAGLTVSASIPAAVMSMGILKGIFRRGTILENTIAQTIASAGEAIASGVIFTIPALFLWGYNPGLLELDTMALLGGVLGVVLMVPLRKLLIVNEHHNLPYPEGTACAEVLVAGDQGGTGAKTVFMGIGIGALYQFLMDGLGLWNETPDWGIPGLKGAAIGFDTLPALLGVGFIIGPRASFTMFTGGMLSWLVLMPLISYFGSGLTAPIYPSKVPISQMSYWALWSTYIRYIGAGAVAVGGFITLIKSLPTIIGSFKATMTGLNKSKNNNGIKDIRTQRDMSFLLILIIVGIIFFYVALTPQFNVGFIGAFLMLIFAFFFTTVSSRIVGIIGSSSNPVSGMTIGTIILVAIVFRLFGWVGDTAMVATLITGALVCIAIAVAGDTSQDLKTAFLVGATPKAQQYGMIIGAVASSFVIGSILVMLSHAYGFGTKELPAPQAMLMSLVIKGVVGGTMPWALVAIGGFVAIIAEILGLSVLAFAVGMYLPILTSAAIATGGLLQLILSKSIKNKDVLKAKIEEGVLLNSGLIAGGSLMGVILAFLVYENINISLNFTWGGFVNPVSLLIYFLLAIGVYIYLIKKKVEVE</sequence>
<feature type="transmembrane region" description="Helical" evidence="6">
    <location>
        <begin position="536"/>
        <end position="555"/>
    </location>
</feature>
<name>A0A7C5PE71_9BACT</name>
<feature type="transmembrane region" description="Helical" evidence="6">
    <location>
        <begin position="177"/>
        <end position="198"/>
    </location>
</feature>
<feature type="transmembrane region" description="Helical" evidence="6">
    <location>
        <begin position="390"/>
        <end position="410"/>
    </location>
</feature>
<dbReference type="NCBIfam" id="TIGR00733">
    <property type="entry name" value="OPT family oligopeptide transporter"/>
    <property type="match status" value="1"/>
</dbReference>
<feature type="transmembrane region" description="Helical" evidence="6">
    <location>
        <begin position="275"/>
        <end position="299"/>
    </location>
</feature>
<evidence type="ECO:0000256" key="2">
    <source>
        <dbReference type="ARBA" id="ARBA00022448"/>
    </source>
</evidence>
<gene>
    <name evidence="7" type="ORF">ENL70_03885</name>
</gene>
<feature type="transmembrane region" description="Helical" evidence="6">
    <location>
        <begin position="210"/>
        <end position="229"/>
    </location>
</feature>
<feature type="transmembrane region" description="Helical" evidence="6">
    <location>
        <begin position="58"/>
        <end position="78"/>
    </location>
</feature>
<evidence type="ECO:0000256" key="6">
    <source>
        <dbReference type="SAM" id="Phobius"/>
    </source>
</evidence>
<feature type="transmembrane region" description="Helical" evidence="6">
    <location>
        <begin position="358"/>
        <end position="378"/>
    </location>
</feature>
<evidence type="ECO:0000256" key="4">
    <source>
        <dbReference type="ARBA" id="ARBA00022989"/>
    </source>
</evidence>
<feature type="transmembrane region" description="Helical" evidence="6">
    <location>
        <begin position="30"/>
        <end position="52"/>
    </location>
</feature>
<feature type="transmembrane region" description="Helical" evidence="6">
    <location>
        <begin position="122"/>
        <end position="140"/>
    </location>
</feature>
<feature type="transmembrane region" description="Helical" evidence="6">
    <location>
        <begin position="510"/>
        <end position="530"/>
    </location>
</feature>
<evidence type="ECO:0000256" key="3">
    <source>
        <dbReference type="ARBA" id="ARBA00022692"/>
    </source>
</evidence>
<evidence type="ECO:0000256" key="1">
    <source>
        <dbReference type="ARBA" id="ARBA00004141"/>
    </source>
</evidence>
<organism evidence="7">
    <name type="scientific">Thermodesulfobium narugense</name>
    <dbReference type="NCBI Taxonomy" id="184064"/>
    <lineage>
        <taxon>Bacteria</taxon>
        <taxon>Pseudomonadati</taxon>
        <taxon>Thermodesulfobiota</taxon>
        <taxon>Thermodesulfobiia</taxon>
        <taxon>Thermodesulfobiales</taxon>
        <taxon>Thermodesulfobiaceae</taxon>
        <taxon>Thermodesulfobium</taxon>
    </lineage>
</organism>
<feature type="transmembrane region" description="Helical" evidence="6">
    <location>
        <begin position="98"/>
        <end position="116"/>
    </location>
</feature>
<feature type="transmembrane region" description="Helical" evidence="6">
    <location>
        <begin position="575"/>
        <end position="595"/>
    </location>
</feature>
<comment type="subcellular location">
    <subcellularLocation>
        <location evidence="1">Membrane</location>
        <topology evidence="1">Multi-pass membrane protein</topology>
    </subcellularLocation>
</comment>
<dbReference type="EMBL" id="DRUY01000129">
    <property type="protein sequence ID" value="HHI65670.1"/>
    <property type="molecule type" value="Genomic_DNA"/>
</dbReference>
<dbReference type="GO" id="GO:0016020">
    <property type="term" value="C:membrane"/>
    <property type="evidence" value="ECO:0007669"/>
    <property type="project" value="UniProtKB-SubCell"/>
</dbReference>
<keyword evidence="2" id="KW-0813">Transport</keyword>
<feature type="transmembrane region" description="Helical" evidence="6">
    <location>
        <begin position="607"/>
        <end position="630"/>
    </location>
</feature>
<evidence type="ECO:0000256" key="5">
    <source>
        <dbReference type="ARBA" id="ARBA00023136"/>
    </source>
</evidence>
<protein>
    <submittedName>
        <fullName evidence="7">Oligopeptide transporter, OPT family</fullName>
    </submittedName>
</protein>
<dbReference type="PANTHER" id="PTHR31645:SF0">
    <property type="entry name" value="OLIGOPEPTIDE TRANSPORTER YGL114W-RELATED"/>
    <property type="match status" value="1"/>
</dbReference>
<dbReference type="PANTHER" id="PTHR31645">
    <property type="entry name" value="OLIGOPEPTIDE TRANSPORTER YGL114W-RELATED"/>
    <property type="match status" value="1"/>
</dbReference>
<feature type="transmembrane region" description="Helical" evidence="6">
    <location>
        <begin position="241"/>
        <end position="263"/>
    </location>
</feature>
<dbReference type="Pfam" id="PF03169">
    <property type="entry name" value="OPT"/>
    <property type="match status" value="1"/>
</dbReference>
<keyword evidence="4 6" id="KW-1133">Transmembrane helix</keyword>
<dbReference type="NCBIfam" id="TIGR00728">
    <property type="entry name" value="OPT_sfam"/>
    <property type="match status" value="1"/>
</dbReference>
<evidence type="ECO:0000313" key="7">
    <source>
        <dbReference type="EMBL" id="HHI65670.1"/>
    </source>
</evidence>
<dbReference type="GO" id="GO:0035673">
    <property type="term" value="F:oligopeptide transmembrane transporter activity"/>
    <property type="evidence" value="ECO:0007669"/>
    <property type="project" value="InterPro"/>
</dbReference>
<dbReference type="AlphaFoldDB" id="A0A7C5PE71"/>
<proteinExistence type="predicted"/>
<comment type="caution">
    <text evidence="7">The sequence shown here is derived from an EMBL/GenBank/DDBJ whole genome shotgun (WGS) entry which is preliminary data.</text>
</comment>
<keyword evidence="3 6" id="KW-0812">Transmembrane</keyword>
<reference evidence="7" key="1">
    <citation type="journal article" date="2020" name="mSystems">
        <title>Genome- and Community-Level Interaction Insights into Carbon Utilization and Element Cycling Functions of Hydrothermarchaeota in Hydrothermal Sediment.</title>
        <authorList>
            <person name="Zhou Z."/>
            <person name="Liu Y."/>
            <person name="Xu W."/>
            <person name="Pan J."/>
            <person name="Luo Z.H."/>
            <person name="Li M."/>
        </authorList>
    </citation>
    <scope>NUCLEOTIDE SEQUENCE [LARGE SCALE GENOMIC DNA]</scope>
    <source>
        <strain evidence="7">SpSt-1019</strain>
    </source>
</reference>
<feature type="transmembrane region" description="Helical" evidence="6">
    <location>
        <begin position="416"/>
        <end position="435"/>
    </location>
</feature>
<dbReference type="InterPro" id="IPR004814">
    <property type="entry name" value="Oligopep_transpt"/>
</dbReference>